<dbReference type="InterPro" id="IPR001356">
    <property type="entry name" value="HD"/>
</dbReference>
<dbReference type="InterPro" id="IPR009057">
    <property type="entry name" value="Homeodomain-like_sf"/>
</dbReference>
<dbReference type="SMART" id="SM00389">
    <property type="entry name" value="HOX"/>
    <property type="match status" value="1"/>
</dbReference>
<evidence type="ECO:0000256" key="2">
    <source>
        <dbReference type="ARBA" id="ARBA00006074"/>
    </source>
</evidence>
<dbReference type="PROSITE" id="PS00027">
    <property type="entry name" value="HOMEOBOX_1"/>
    <property type="match status" value="1"/>
</dbReference>
<dbReference type="GO" id="GO:0043565">
    <property type="term" value="F:sequence-specific DNA binding"/>
    <property type="evidence" value="ECO:0007669"/>
    <property type="project" value="InterPro"/>
</dbReference>
<dbReference type="Proteomes" id="UP000594638">
    <property type="component" value="Unassembled WGS sequence"/>
</dbReference>
<evidence type="ECO:0000256" key="7">
    <source>
        <dbReference type="ARBA" id="ARBA00023242"/>
    </source>
</evidence>
<dbReference type="GO" id="GO:0005634">
    <property type="term" value="C:nucleus"/>
    <property type="evidence" value="ECO:0007669"/>
    <property type="project" value="UniProtKB-SubCell"/>
</dbReference>
<dbReference type="Gene3D" id="1.10.10.60">
    <property type="entry name" value="Homeodomain-like"/>
    <property type="match status" value="1"/>
</dbReference>
<keyword evidence="3" id="KW-0805">Transcription regulation</keyword>
<comment type="subcellular location">
    <subcellularLocation>
        <location evidence="1 8 9">Nucleus</location>
    </subcellularLocation>
</comment>
<dbReference type="InterPro" id="IPR017970">
    <property type="entry name" value="Homeobox_CS"/>
</dbReference>
<keyword evidence="5 8" id="KW-0371">Homeobox</keyword>
<comment type="similarity">
    <text evidence="2">Belongs to the HD-ZIP homeobox family. Class II subfamily.</text>
</comment>
<gene>
    <name evidence="11" type="ORF">OLEA9_A062628</name>
</gene>
<evidence type="ECO:0000256" key="8">
    <source>
        <dbReference type="PROSITE-ProRule" id="PRU00108"/>
    </source>
</evidence>
<evidence type="ECO:0000313" key="12">
    <source>
        <dbReference type="Proteomes" id="UP000594638"/>
    </source>
</evidence>
<dbReference type="PANTHER" id="PTHR45714">
    <property type="entry name" value="HOMEOBOX-LEUCINE ZIPPER PROTEIN HAT14"/>
    <property type="match status" value="1"/>
</dbReference>
<feature type="domain" description="Homeobox" evidence="10">
    <location>
        <begin position="126"/>
        <end position="171"/>
    </location>
</feature>
<evidence type="ECO:0000259" key="10">
    <source>
        <dbReference type="PROSITE" id="PS50071"/>
    </source>
</evidence>
<keyword evidence="12" id="KW-1185">Reference proteome</keyword>
<evidence type="ECO:0000256" key="6">
    <source>
        <dbReference type="ARBA" id="ARBA00023163"/>
    </source>
</evidence>
<keyword evidence="4 8" id="KW-0238">DNA-binding</keyword>
<dbReference type="GO" id="GO:0000981">
    <property type="term" value="F:DNA-binding transcription factor activity, RNA polymerase II-specific"/>
    <property type="evidence" value="ECO:0007669"/>
    <property type="project" value="InterPro"/>
</dbReference>
<evidence type="ECO:0000256" key="3">
    <source>
        <dbReference type="ARBA" id="ARBA00023015"/>
    </source>
</evidence>
<name>A0A8S0P814_OLEEU</name>
<dbReference type="SMART" id="SM00340">
    <property type="entry name" value="HALZ"/>
    <property type="match status" value="1"/>
</dbReference>
<dbReference type="CDD" id="cd00086">
    <property type="entry name" value="homeodomain"/>
    <property type="match status" value="1"/>
</dbReference>
<dbReference type="Pfam" id="PF02183">
    <property type="entry name" value="HALZ"/>
    <property type="match status" value="1"/>
</dbReference>
<comment type="caution">
    <text evidence="11">The sequence shown here is derived from an EMBL/GenBank/DDBJ whole genome shotgun (WGS) entry which is preliminary data.</text>
</comment>
<evidence type="ECO:0000256" key="1">
    <source>
        <dbReference type="ARBA" id="ARBA00004123"/>
    </source>
</evidence>
<evidence type="ECO:0000256" key="9">
    <source>
        <dbReference type="RuleBase" id="RU000682"/>
    </source>
</evidence>
<dbReference type="EMBL" id="CACTIH010000010">
    <property type="protein sequence ID" value="CAA2934026.1"/>
    <property type="molecule type" value="Genomic_DNA"/>
</dbReference>
<dbReference type="PROSITE" id="PS50071">
    <property type="entry name" value="HOMEOBOX_2"/>
    <property type="match status" value="1"/>
</dbReference>
<dbReference type="Gramene" id="OE9A062628T1">
    <property type="protein sequence ID" value="OE9A062628C1"/>
    <property type="gene ID" value="OE9A062628"/>
</dbReference>
<protein>
    <submittedName>
        <fullName evidence="11">Homeobox-leucine zipper HAT14-like</fullName>
    </submittedName>
</protein>
<dbReference type="AlphaFoldDB" id="A0A8S0P814"/>
<reference evidence="11 12" key="1">
    <citation type="submission" date="2019-12" db="EMBL/GenBank/DDBJ databases">
        <authorList>
            <person name="Alioto T."/>
            <person name="Alioto T."/>
            <person name="Gomez Garrido J."/>
        </authorList>
    </citation>
    <scope>NUCLEOTIDE SEQUENCE [LARGE SCALE GENOMIC DNA]</scope>
</reference>
<dbReference type="Pfam" id="PF00046">
    <property type="entry name" value="Homeodomain"/>
    <property type="match status" value="1"/>
</dbReference>
<keyword evidence="7 8" id="KW-0539">Nucleus</keyword>
<accession>A0A8S0P814</accession>
<evidence type="ECO:0000256" key="5">
    <source>
        <dbReference type="ARBA" id="ARBA00023155"/>
    </source>
</evidence>
<sequence>MELALSLGETPKAITFLDKSLKVDFGNDLGFCMTLGESGAEAKTKASDSDLHIQLDLTPFSPVPRSQTSLNKLHFSWITENLTGESGNVNKRSRWVEDSVAISSPNSIGSSFQMDFSIYGNGRVKREFEENFREQSTLNPKQKVALAKQLNLRPRQVEVWFQNRRARTKLKQTQVDCEYIKKCYETLTEENRRLQNELQELRALKTSQLLYMQLPATTLSMCPSCERVSTTATTAAAAAAYPTTACASAGGMTSSNMGLSLAEPKLFSFSPAQIHAQRAAS</sequence>
<evidence type="ECO:0000313" key="11">
    <source>
        <dbReference type="EMBL" id="CAA2934026.1"/>
    </source>
</evidence>
<dbReference type="OrthoDB" id="6159439at2759"/>
<proteinExistence type="inferred from homology"/>
<evidence type="ECO:0000256" key="4">
    <source>
        <dbReference type="ARBA" id="ARBA00023125"/>
    </source>
</evidence>
<keyword evidence="6" id="KW-0804">Transcription</keyword>
<feature type="DNA-binding region" description="Homeobox" evidence="8">
    <location>
        <begin position="128"/>
        <end position="172"/>
    </location>
</feature>
<organism evidence="11 12">
    <name type="scientific">Olea europaea subsp. europaea</name>
    <dbReference type="NCBI Taxonomy" id="158383"/>
    <lineage>
        <taxon>Eukaryota</taxon>
        <taxon>Viridiplantae</taxon>
        <taxon>Streptophyta</taxon>
        <taxon>Embryophyta</taxon>
        <taxon>Tracheophyta</taxon>
        <taxon>Spermatophyta</taxon>
        <taxon>Magnoliopsida</taxon>
        <taxon>eudicotyledons</taxon>
        <taxon>Gunneridae</taxon>
        <taxon>Pentapetalae</taxon>
        <taxon>asterids</taxon>
        <taxon>lamiids</taxon>
        <taxon>Lamiales</taxon>
        <taxon>Oleaceae</taxon>
        <taxon>Oleeae</taxon>
        <taxon>Olea</taxon>
    </lineage>
</organism>
<dbReference type="InterPro" id="IPR050762">
    <property type="entry name" value="HD-ZIP_Homeobox_LZ_Class_II"/>
</dbReference>
<dbReference type="PANTHER" id="PTHR45714:SF39">
    <property type="entry name" value="HOMEOBOX-LEUCINE ZIPPER PROTEIN HAT14"/>
    <property type="match status" value="1"/>
</dbReference>
<dbReference type="SUPFAM" id="SSF46689">
    <property type="entry name" value="Homeodomain-like"/>
    <property type="match status" value="1"/>
</dbReference>
<dbReference type="InterPro" id="IPR003106">
    <property type="entry name" value="Leu_zip_homeo"/>
</dbReference>